<feature type="compositionally biased region" description="Basic residues" evidence="1">
    <location>
        <begin position="133"/>
        <end position="142"/>
    </location>
</feature>
<evidence type="ECO:0000313" key="3">
    <source>
        <dbReference type="Proteomes" id="UP001357485"/>
    </source>
</evidence>
<dbReference type="Proteomes" id="UP001357485">
    <property type="component" value="Unassembled WGS sequence"/>
</dbReference>
<reference evidence="2 3" key="1">
    <citation type="submission" date="2023-08" db="EMBL/GenBank/DDBJ databases">
        <title>Black Yeasts Isolated from many extreme environments.</title>
        <authorList>
            <person name="Coleine C."/>
            <person name="Stajich J.E."/>
            <person name="Selbmann L."/>
        </authorList>
    </citation>
    <scope>NUCLEOTIDE SEQUENCE [LARGE SCALE GENOMIC DNA]</scope>
    <source>
        <strain evidence="2 3">CCFEE 536</strain>
    </source>
</reference>
<dbReference type="EMBL" id="JAVRRA010016436">
    <property type="protein sequence ID" value="KAK5202001.1"/>
    <property type="molecule type" value="Genomic_DNA"/>
</dbReference>
<gene>
    <name evidence="2" type="ORF">LTR16_000735</name>
</gene>
<evidence type="ECO:0000256" key="1">
    <source>
        <dbReference type="SAM" id="MobiDB-lite"/>
    </source>
</evidence>
<comment type="caution">
    <text evidence="2">The sequence shown here is derived from an EMBL/GenBank/DDBJ whole genome shotgun (WGS) entry which is preliminary data.</text>
</comment>
<accession>A0ABR0LQR7</accession>
<sequence>MSRSHGMLLWSERRVAVERRPDRTEAGEAFGAGKHRARTPWLRTMGIELEREFERQRHNEQASQAATDKKAIEWDSAQAREGWEKEQTARPPQDKPKEQTEPQPSEATKVWSEEIHRKKSELLDEWLEAARETRRRRKHRRASMSSLRAELTPEERKQTPKLRAAVQESSKKDLKTRRERSAEAWHRLQKDNIAFEQMYRILTGDEDTPQRRREKELRAQCEGGLAPEEMERILWLRAEMKVVEEEERLAEAKRQA</sequence>
<feature type="region of interest" description="Disordered" evidence="1">
    <location>
        <begin position="18"/>
        <end position="37"/>
    </location>
</feature>
<keyword evidence="3" id="KW-1185">Reference proteome</keyword>
<proteinExistence type="predicted"/>
<organism evidence="2 3">
    <name type="scientific">Cryomyces antarcticus</name>
    <dbReference type="NCBI Taxonomy" id="329879"/>
    <lineage>
        <taxon>Eukaryota</taxon>
        <taxon>Fungi</taxon>
        <taxon>Dikarya</taxon>
        <taxon>Ascomycota</taxon>
        <taxon>Pezizomycotina</taxon>
        <taxon>Dothideomycetes</taxon>
        <taxon>Dothideomycetes incertae sedis</taxon>
        <taxon>Cryomyces</taxon>
    </lineage>
</organism>
<protein>
    <submittedName>
        <fullName evidence="2">Uncharacterized protein</fullName>
    </submittedName>
</protein>
<feature type="region of interest" description="Disordered" evidence="1">
    <location>
        <begin position="52"/>
        <end position="114"/>
    </location>
</feature>
<name>A0ABR0LQR7_9PEZI</name>
<feature type="compositionally biased region" description="Basic and acidic residues" evidence="1">
    <location>
        <begin position="81"/>
        <end position="100"/>
    </location>
</feature>
<feature type="region of interest" description="Disordered" evidence="1">
    <location>
        <begin position="132"/>
        <end position="183"/>
    </location>
</feature>
<evidence type="ECO:0000313" key="2">
    <source>
        <dbReference type="EMBL" id="KAK5202001.1"/>
    </source>
</evidence>